<keyword evidence="6 9" id="KW-0238">DNA-binding</keyword>
<proteinExistence type="inferred from homology"/>
<evidence type="ECO:0000256" key="3">
    <source>
        <dbReference type="ARBA" id="ARBA00022741"/>
    </source>
</evidence>
<dbReference type="PANTHER" id="PTHR43493">
    <property type="entry name" value="DNA GYRASE/TOPOISOMERASE SUBUNIT A"/>
    <property type="match status" value="1"/>
</dbReference>
<dbReference type="Pfam" id="PF03989">
    <property type="entry name" value="DNA_gyraseA_C"/>
    <property type="match status" value="6"/>
</dbReference>
<comment type="function">
    <text evidence="9">A type II topoisomerase that negatively supercoils closed circular double-stranded (ds) DNA in an ATP-dependent manner to modulate DNA topology and maintain chromosomes in an underwound state. Negative supercoiling favors strand separation, and DNA replication, transcription, recombination and repair, all of which involve strand separation. Also able to catalyze the interconversion of other topological isomers of dsDNA rings, including catenanes and knotted rings. Type II topoisomerases break and join 2 DNA strands simultaneously in an ATP-dependent manner.</text>
</comment>
<dbReference type="SUPFAM" id="SSF101904">
    <property type="entry name" value="GyrA/ParC C-terminal domain-like"/>
    <property type="match status" value="1"/>
</dbReference>
<reference evidence="13" key="1">
    <citation type="journal article" date="2020" name="mSystems">
        <title>Genome- and Community-Level Interaction Insights into Carbon Utilization and Element Cycling Functions of Hydrothermarchaeota in Hydrothermal Sediment.</title>
        <authorList>
            <person name="Zhou Z."/>
            <person name="Liu Y."/>
            <person name="Xu W."/>
            <person name="Pan J."/>
            <person name="Luo Z.H."/>
            <person name="Li M."/>
        </authorList>
    </citation>
    <scope>NUCLEOTIDE SEQUENCE [LARGE SCALE GENOMIC DNA]</scope>
    <source>
        <strain evidence="13">HyVt-28</strain>
    </source>
</reference>
<dbReference type="SUPFAM" id="SSF56719">
    <property type="entry name" value="Type II DNA topoisomerase"/>
    <property type="match status" value="1"/>
</dbReference>
<dbReference type="AlphaFoldDB" id="A0A7V0LTE6"/>
<dbReference type="GO" id="GO:0005737">
    <property type="term" value="C:cytoplasm"/>
    <property type="evidence" value="ECO:0007669"/>
    <property type="project" value="UniProtKB-SubCell"/>
</dbReference>
<comment type="similarity">
    <text evidence="2 9">Belongs to the type II topoisomerase GyrA/ParC subunit family.</text>
</comment>
<dbReference type="InterPro" id="IPR035516">
    <property type="entry name" value="Gyrase/topoIV_suA_C"/>
</dbReference>
<dbReference type="EC" id="5.6.2.2" evidence="9"/>
<gene>
    <name evidence="9 13" type="primary">gyrA</name>
    <name evidence="13" type="ORF">ENH14_00590</name>
</gene>
<dbReference type="GO" id="GO:0003677">
    <property type="term" value="F:DNA binding"/>
    <property type="evidence" value="ECO:0007669"/>
    <property type="project" value="UniProtKB-UniRule"/>
</dbReference>
<dbReference type="NCBIfam" id="NF004043">
    <property type="entry name" value="PRK05560.1"/>
    <property type="match status" value="1"/>
</dbReference>
<feature type="short sequence motif" description="GyrA-box" evidence="9">
    <location>
        <begin position="522"/>
        <end position="528"/>
    </location>
</feature>
<comment type="subunit">
    <text evidence="9">Heterotetramer, composed of two GyrA and two GyrB chains. In the heterotetramer, GyrA contains the active site tyrosine that forms a transient covalent intermediate with DNA, while GyrB binds cofactors and catalyzes ATP hydrolysis.</text>
</comment>
<dbReference type="InterPro" id="IPR005743">
    <property type="entry name" value="GyrA"/>
</dbReference>
<name>A0A7V0LTE6_UNCW3</name>
<feature type="coiled-coil region" evidence="11">
    <location>
        <begin position="453"/>
        <end position="480"/>
    </location>
</feature>
<keyword evidence="11" id="KW-0175">Coiled coil</keyword>
<evidence type="ECO:0000256" key="2">
    <source>
        <dbReference type="ARBA" id="ARBA00008263"/>
    </source>
</evidence>
<dbReference type="GO" id="GO:0005694">
    <property type="term" value="C:chromosome"/>
    <property type="evidence" value="ECO:0007669"/>
    <property type="project" value="InterPro"/>
</dbReference>
<keyword evidence="9" id="KW-0963">Cytoplasm</keyword>
<keyword evidence="5 9" id="KW-0799">Topoisomerase</keyword>
<dbReference type="FunFam" id="3.30.1360.40:FF:000002">
    <property type="entry name" value="DNA gyrase subunit A"/>
    <property type="match status" value="1"/>
</dbReference>
<dbReference type="Gene3D" id="3.30.1360.40">
    <property type="match status" value="1"/>
</dbReference>
<feature type="domain" description="Topo IIA-type catalytic" evidence="12">
    <location>
        <begin position="30"/>
        <end position="495"/>
    </location>
</feature>
<evidence type="ECO:0000256" key="10">
    <source>
        <dbReference type="PROSITE-ProRule" id="PRU01384"/>
    </source>
</evidence>
<dbReference type="Proteomes" id="UP000886381">
    <property type="component" value="Unassembled WGS sequence"/>
</dbReference>
<dbReference type="PROSITE" id="PS52040">
    <property type="entry name" value="TOPO_IIA"/>
    <property type="match status" value="1"/>
</dbReference>
<sequence>MTPIHETILEDEMRLSYIDYAMSVIIGRALPDVRDGLKPVQRRILFSMRELGLTPQKPFRKSATVVGDVIGKYHPHGDQAVYDALVRMAQDFALRYPLIEGQGNFGSIDGDPPAAYRYTEARLSKIAMEMLESLDEDTVDFVPNFDGRLKEPVVLPSKIPNLLLNGSSGIAVGMATNVPPHNLGEVIDALNALIDNPDITIDEIMNYIKGPDFPTGAIIMGRSGIKEAYETGRGKIIVRARVHIEEKKGGKKSIVVTEIPYQVTKTTIIEKIVQLVRNKKIDGIQDLRDESDRRGIRLVIELKKSADPEIVLNQLYKHTPLQDTFGAYLLVLVDGEPRILNIKELLQEFLKHRENVIRRRTQFRLKKAEERAHILEGFKKALDHIDEIIEIIKASENQKTAKENLIKRFEFTEVQAQAILDMRLGNLTRLDRNKIETEYEELIKQISWYKEILQNRKLLLEEIRKELMEIKKKYGDKRRTEISDEEVREFNIEELIPPEDVIVTATSRGYVKRTLIKNYKKQGRGGVGRSAINTYDDDFPVSILMSNNHDLLLIFTDRGRALAIKTYEIPEGSLQSKGRPLNNIANIGRDERIITAVPLKTFEDSRFVVLATKFGIIKKTKLVNFKNAGRRGIIAINLQEGDRVVDVVTTEGNDQLILAKSSGYAIRFKETELNEYSRYAKGVKGTTLKKGERVVSMVKVEPRKKVLTITENGYGKKFDPEEIRLTRRGAMGVRIQKITPKTGTLKRVGMVDGRDDIILLTKAGSVIRLKSSEISSFSRYAMGVRLMKVKEQDKIVDAEIIPYEESLEEALF</sequence>
<keyword evidence="3 9" id="KW-0547">Nucleotide-binding</keyword>
<evidence type="ECO:0000256" key="9">
    <source>
        <dbReference type="HAMAP-Rule" id="MF_01897"/>
    </source>
</evidence>
<dbReference type="GO" id="GO:0009330">
    <property type="term" value="C:DNA topoisomerase type II (double strand cut, ATP-hydrolyzing) complex"/>
    <property type="evidence" value="ECO:0007669"/>
    <property type="project" value="TreeGrafter"/>
</dbReference>
<accession>A0A7V0LTE6</accession>
<evidence type="ECO:0000256" key="11">
    <source>
        <dbReference type="SAM" id="Coils"/>
    </source>
</evidence>
<evidence type="ECO:0000256" key="5">
    <source>
        <dbReference type="ARBA" id="ARBA00023029"/>
    </source>
</evidence>
<dbReference type="InterPro" id="IPR050220">
    <property type="entry name" value="Type_II_DNA_Topoisomerases"/>
</dbReference>
<dbReference type="FunFam" id="2.120.10.90:FF:000005">
    <property type="entry name" value="DNA topoisomerase 4 subunit A"/>
    <property type="match status" value="1"/>
</dbReference>
<dbReference type="GO" id="GO:0006261">
    <property type="term" value="P:DNA-templated DNA replication"/>
    <property type="evidence" value="ECO:0007669"/>
    <property type="project" value="UniProtKB-UniRule"/>
</dbReference>
<dbReference type="InterPro" id="IPR002205">
    <property type="entry name" value="Topo_IIA_dom_A"/>
</dbReference>
<dbReference type="SMART" id="SM00434">
    <property type="entry name" value="TOP4c"/>
    <property type="match status" value="1"/>
</dbReference>
<dbReference type="NCBIfam" id="NF004044">
    <property type="entry name" value="PRK05561.1"/>
    <property type="match status" value="1"/>
</dbReference>
<evidence type="ECO:0000256" key="4">
    <source>
        <dbReference type="ARBA" id="ARBA00022840"/>
    </source>
</evidence>
<comment type="subcellular location">
    <subcellularLocation>
        <location evidence="9">Cytoplasm</location>
    </subcellularLocation>
</comment>
<dbReference type="FunFam" id="3.90.199.10:FF:000001">
    <property type="entry name" value="DNA gyrase subunit A"/>
    <property type="match status" value="1"/>
</dbReference>
<dbReference type="InterPro" id="IPR013758">
    <property type="entry name" value="Topo_IIA_A/C_ab"/>
</dbReference>
<dbReference type="GO" id="GO:0034335">
    <property type="term" value="F:DNA negative supercoiling activity"/>
    <property type="evidence" value="ECO:0007669"/>
    <property type="project" value="UniProtKB-ARBA"/>
</dbReference>
<dbReference type="HAMAP" id="MF_01897">
    <property type="entry name" value="GyrA"/>
    <property type="match status" value="1"/>
</dbReference>
<evidence type="ECO:0000313" key="13">
    <source>
        <dbReference type="EMBL" id="HDL59932.1"/>
    </source>
</evidence>
<evidence type="ECO:0000259" key="12">
    <source>
        <dbReference type="PROSITE" id="PS52040"/>
    </source>
</evidence>
<keyword evidence="4 9" id="KW-0067">ATP-binding</keyword>
<dbReference type="PANTHER" id="PTHR43493:SF5">
    <property type="entry name" value="DNA GYRASE SUBUNIT A, CHLOROPLASTIC_MITOCHONDRIAL"/>
    <property type="match status" value="1"/>
</dbReference>
<dbReference type="InterPro" id="IPR013760">
    <property type="entry name" value="Topo_IIA-like_dom_sf"/>
</dbReference>
<comment type="miscellaneous">
    <text evidence="9">Few gyrases are as efficient as E.coli at forming negative supercoils. Not all organisms have 2 type II topoisomerases; in organisms with a single type II topoisomerase this enzyme also has to decatenate newly replicated chromosomes.</text>
</comment>
<dbReference type="NCBIfam" id="TIGR01063">
    <property type="entry name" value="gyrA"/>
    <property type="match status" value="1"/>
</dbReference>
<dbReference type="Pfam" id="PF00521">
    <property type="entry name" value="DNA_topoisoIV"/>
    <property type="match status" value="1"/>
</dbReference>
<evidence type="ECO:0000256" key="7">
    <source>
        <dbReference type="ARBA" id="ARBA00023235"/>
    </source>
</evidence>
<evidence type="ECO:0000256" key="1">
    <source>
        <dbReference type="ARBA" id="ARBA00000185"/>
    </source>
</evidence>
<comment type="caution">
    <text evidence="13">The sequence shown here is derived from an EMBL/GenBank/DDBJ whole genome shotgun (WGS) entry which is preliminary data.</text>
</comment>
<dbReference type="CDD" id="cd00187">
    <property type="entry name" value="TOP4c"/>
    <property type="match status" value="1"/>
</dbReference>
<dbReference type="Gene3D" id="2.120.10.90">
    <property type="entry name" value="DNA gyrase/topoisomerase IV, subunit A, C-terminal"/>
    <property type="match status" value="1"/>
</dbReference>
<feature type="active site" description="O-(5'-phospho-DNA)-tyrosine intermediate" evidence="9 10">
    <location>
        <position position="118"/>
    </location>
</feature>
<dbReference type="InterPro" id="IPR013757">
    <property type="entry name" value="Topo_IIA_A_a_sf"/>
</dbReference>
<protein>
    <recommendedName>
        <fullName evidence="9">DNA gyrase subunit A</fullName>
        <ecNumber evidence="9">5.6.2.2</ecNumber>
    </recommendedName>
</protein>
<evidence type="ECO:0000256" key="6">
    <source>
        <dbReference type="ARBA" id="ARBA00023125"/>
    </source>
</evidence>
<keyword evidence="7 9" id="KW-0413">Isomerase</keyword>
<dbReference type="Gene3D" id="3.90.199.10">
    <property type="entry name" value="Topoisomerase II, domain 5"/>
    <property type="match status" value="1"/>
</dbReference>
<dbReference type="GO" id="GO:0005524">
    <property type="term" value="F:ATP binding"/>
    <property type="evidence" value="ECO:0007669"/>
    <property type="project" value="UniProtKB-UniRule"/>
</dbReference>
<organism evidence="13">
    <name type="scientific">candidate division WOR-3 bacterium</name>
    <dbReference type="NCBI Taxonomy" id="2052148"/>
    <lineage>
        <taxon>Bacteria</taxon>
        <taxon>Bacteria division WOR-3</taxon>
    </lineage>
</organism>
<comment type="subunit">
    <text evidence="8">Heterotetramer composed of ParC and ParE.</text>
</comment>
<dbReference type="InterPro" id="IPR006691">
    <property type="entry name" value="GyrA/parC_rep"/>
</dbReference>
<dbReference type="FunFam" id="1.10.268.10:FF:000001">
    <property type="entry name" value="DNA gyrase subunit A"/>
    <property type="match status" value="1"/>
</dbReference>
<dbReference type="GO" id="GO:0006265">
    <property type="term" value="P:DNA topological change"/>
    <property type="evidence" value="ECO:0007669"/>
    <property type="project" value="UniProtKB-UniRule"/>
</dbReference>
<comment type="catalytic activity">
    <reaction evidence="1 9 10">
        <text>ATP-dependent breakage, passage and rejoining of double-stranded DNA.</text>
        <dbReference type="EC" id="5.6.2.2"/>
    </reaction>
</comment>
<dbReference type="EMBL" id="DRDR01000026">
    <property type="protein sequence ID" value="HDL59932.1"/>
    <property type="molecule type" value="Genomic_DNA"/>
</dbReference>
<dbReference type="Gene3D" id="1.10.268.10">
    <property type="entry name" value="Topoisomerase, domain 3"/>
    <property type="match status" value="1"/>
</dbReference>
<evidence type="ECO:0000256" key="8">
    <source>
        <dbReference type="ARBA" id="ARBA00063644"/>
    </source>
</evidence>